<sequence>MLKNHVRSEKCDQIKAKREREEKEKKWKKKDGSILTFMKAKVPLNPSTVKDPLPVKATQMAARGLDKGSPVSLMRAEPVNVIRRLRMLTANLPDHIPEATEDDSLAILSRNPVEYDDPSIDSKDLWEEVLNPLLKSVLGWGREMDTQDLIQRGEKGMDAVLRFTEYFISARGVDPSLFEGKLKIVSLFWISFDTDSPGAIESARKTNIVDVDPEISLTVRPNTQHIRCKGFRLDFPDGMSPYGAYPSELHTRYVLPWDYTIQRGVMTLYAQTCSDADRGLVEREFTSCKACRQLKRNDILMGIMERLQDGVHESLSWEFHGLAGLRELLRRKNAQTEFYRLRGLNQARTLLGKATALSDHKRLVSAVAMGLSQNRGIRGLLSMVEAAAQDLYHPKSWTETEEMRALLLLKMGGSRVAQVNQRSSGAPSLTYLRQRSFTPPIVPSPSHPTASEVSQNVKAVFQNVIEIVQERVKAQHVVVMFDELATEKRIRYDEGTNFFLGVCREHGDQVSLEFNGESDLEELFKALDEKQIHYAAEATIAALGVLCNDHRIYPARPVLVSGDCKQESGEEHAKVIQTVVKGINSERPNTRFRIVSLASDGESRRGYALGLLTFKHQLSNDSPIYPLLFCLILMDLHVGHDDLTCDKDYKHIFKRWRNLFLRPRGVVVCGVRITPAIIKRHLREEGASAEHIRSLFNPSDQQDVKAAFDLLKGIWSLPKTTSNPRLGFQAARKSLWILGKLLYHLVFPYLCADLSLSEQLEHLSAAAHLAFVLYQPSGKAFIPTELYIDVMLMIKNAYFCVAKAKVDDPDGSFWITLLGTDRLEELFGILRTMVGNDANLDILQLVSRITSTTEVSNIFAKYPEWDRAPRHSADHIKPRSWRGNVGVREVTLQTAWRRGRTLVETECEFSGDILSSAELDPTIHILAPSGILLVTAPLADDDIDESLDDIILAARNITPSSEAVTSEDQLEPELEDNDNDTEPTSDDPIPAIQSPISAPTDDVDDQQGANSDRVDIENCLSDMAFEDGHAQSNNEGSQPQQSRPSRTLKINGRDIVKSKFLSQFSQYRKRPGSFDRLKRVQDVDRYTSGYLNQGSLHLKAPHITPNDPVLLISDPVASLLSADKNAWLVIGEVNGITIDGEPVEYVPHKMLRESIVSVSYQVIGLRPASSAEDPSSEHDWRSFRPLTEKTFSVAGCVIQPINPSTSTDNEFYLFDSRVLVALASSLFEGLVQAELKNLPKTNPDLEFPYRERAGKACFICNDNGGFAKISDANTFDCPLCLPERSVTLDLSQGQRVLEHIGSHILYDPVVDRSLEPCGLCLQPSSVCKYIVKKGKGAHGSLKVDRSHSTGCLAASNFSYSVASKSKSSSPCSNVPIPCPLCPRAAPAIWRYNLEHHLKVRHPSAGDQHKHLYQLTTLEIEKLKALWTAPKKGPKKHTTKKATPALVISAAHEAAIRPPCVFIALDPSN</sequence>
<dbReference type="EMBL" id="ML208309">
    <property type="protein sequence ID" value="TFK70649.1"/>
    <property type="molecule type" value="Genomic_DNA"/>
</dbReference>
<gene>
    <name evidence="1" type="ORF">BDN72DRAFT_870211</name>
</gene>
<evidence type="ECO:0000313" key="1">
    <source>
        <dbReference type="EMBL" id="TFK70649.1"/>
    </source>
</evidence>
<organism evidence="1 2">
    <name type="scientific">Pluteus cervinus</name>
    <dbReference type="NCBI Taxonomy" id="181527"/>
    <lineage>
        <taxon>Eukaryota</taxon>
        <taxon>Fungi</taxon>
        <taxon>Dikarya</taxon>
        <taxon>Basidiomycota</taxon>
        <taxon>Agaricomycotina</taxon>
        <taxon>Agaricomycetes</taxon>
        <taxon>Agaricomycetidae</taxon>
        <taxon>Agaricales</taxon>
        <taxon>Pluteineae</taxon>
        <taxon>Pluteaceae</taxon>
        <taxon>Pluteus</taxon>
    </lineage>
</organism>
<keyword evidence="2" id="KW-1185">Reference proteome</keyword>
<proteinExistence type="predicted"/>
<protein>
    <submittedName>
        <fullName evidence="1">Uncharacterized protein</fullName>
    </submittedName>
</protein>
<dbReference type="Proteomes" id="UP000308600">
    <property type="component" value="Unassembled WGS sequence"/>
</dbReference>
<reference evidence="1 2" key="1">
    <citation type="journal article" date="2019" name="Nat. Ecol. Evol.">
        <title>Megaphylogeny resolves global patterns of mushroom evolution.</title>
        <authorList>
            <person name="Varga T."/>
            <person name="Krizsan K."/>
            <person name="Foldi C."/>
            <person name="Dima B."/>
            <person name="Sanchez-Garcia M."/>
            <person name="Sanchez-Ramirez S."/>
            <person name="Szollosi G.J."/>
            <person name="Szarkandi J.G."/>
            <person name="Papp V."/>
            <person name="Albert L."/>
            <person name="Andreopoulos W."/>
            <person name="Angelini C."/>
            <person name="Antonin V."/>
            <person name="Barry K.W."/>
            <person name="Bougher N.L."/>
            <person name="Buchanan P."/>
            <person name="Buyck B."/>
            <person name="Bense V."/>
            <person name="Catcheside P."/>
            <person name="Chovatia M."/>
            <person name="Cooper J."/>
            <person name="Damon W."/>
            <person name="Desjardin D."/>
            <person name="Finy P."/>
            <person name="Geml J."/>
            <person name="Haridas S."/>
            <person name="Hughes K."/>
            <person name="Justo A."/>
            <person name="Karasinski D."/>
            <person name="Kautmanova I."/>
            <person name="Kiss B."/>
            <person name="Kocsube S."/>
            <person name="Kotiranta H."/>
            <person name="LaButti K.M."/>
            <person name="Lechner B.E."/>
            <person name="Liimatainen K."/>
            <person name="Lipzen A."/>
            <person name="Lukacs Z."/>
            <person name="Mihaltcheva S."/>
            <person name="Morgado L.N."/>
            <person name="Niskanen T."/>
            <person name="Noordeloos M.E."/>
            <person name="Ohm R.A."/>
            <person name="Ortiz-Santana B."/>
            <person name="Ovrebo C."/>
            <person name="Racz N."/>
            <person name="Riley R."/>
            <person name="Savchenko A."/>
            <person name="Shiryaev A."/>
            <person name="Soop K."/>
            <person name="Spirin V."/>
            <person name="Szebenyi C."/>
            <person name="Tomsovsky M."/>
            <person name="Tulloss R.E."/>
            <person name="Uehling J."/>
            <person name="Grigoriev I.V."/>
            <person name="Vagvolgyi C."/>
            <person name="Papp T."/>
            <person name="Martin F.M."/>
            <person name="Miettinen O."/>
            <person name="Hibbett D.S."/>
            <person name="Nagy L.G."/>
        </authorList>
    </citation>
    <scope>NUCLEOTIDE SEQUENCE [LARGE SCALE GENOMIC DNA]</scope>
    <source>
        <strain evidence="1 2">NL-1719</strain>
    </source>
</reference>
<name>A0ACD3AZA1_9AGAR</name>
<evidence type="ECO:0000313" key="2">
    <source>
        <dbReference type="Proteomes" id="UP000308600"/>
    </source>
</evidence>
<accession>A0ACD3AZA1</accession>